<comment type="similarity">
    <text evidence="3 10">Belongs to the FliL family.</text>
</comment>
<feature type="compositionally biased region" description="Basic and acidic residues" evidence="11">
    <location>
        <begin position="52"/>
        <end position="74"/>
    </location>
</feature>
<evidence type="ECO:0000313" key="12">
    <source>
        <dbReference type="EMBL" id="GAA5159905.1"/>
    </source>
</evidence>
<evidence type="ECO:0000256" key="3">
    <source>
        <dbReference type="ARBA" id="ARBA00008281"/>
    </source>
</evidence>
<evidence type="ECO:0000256" key="11">
    <source>
        <dbReference type="SAM" id="MobiDB-lite"/>
    </source>
</evidence>
<name>A0ABP9QD38_9RHOO</name>
<keyword evidence="9 10" id="KW-0472">Membrane</keyword>
<evidence type="ECO:0000256" key="7">
    <source>
        <dbReference type="ARBA" id="ARBA00022779"/>
    </source>
</evidence>
<comment type="caution">
    <text evidence="12">The sequence shown here is derived from an EMBL/GenBank/DDBJ whole genome shotgun (WGS) entry which is preliminary data.</text>
</comment>
<feature type="region of interest" description="Disordered" evidence="11">
    <location>
        <begin position="158"/>
        <end position="181"/>
    </location>
</feature>
<keyword evidence="13" id="KW-1185">Reference proteome</keyword>
<keyword evidence="8 10" id="KW-1133">Transmembrane helix</keyword>
<keyword evidence="4" id="KW-1003">Cell membrane</keyword>
<dbReference type="PANTHER" id="PTHR35091:SF2">
    <property type="entry name" value="FLAGELLAR PROTEIN FLIL"/>
    <property type="match status" value="1"/>
</dbReference>
<dbReference type="Pfam" id="PF03748">
    <property type="entry name" value="FliL"/>
    <property type="match status" value="1"/>
</dbReference>
<evidence type="ECO:0000256" key="10">
    <source>
        <dbReference type="RuleBase" id="RU364125"/>
    </source>
</evidence>
<dbReference type="InterPro" id="IPR005503">
    <property type="entry name" value="FliL"/>
</dbReference>
<evidence type="ECO:0000256" key="4">
    <source>
        <dbReference type="ARBA" id="ARBA00022475"/>
    </source>
</evidence>
<evidence type="ECO:0000256" key="6">
    <source>
        <dbReference type="ARBA" id="ARBA00022692"/>
    </source>
</evidence>
<feature type="region of interest" description="Disordered" evidence="11">
    <location>
        <begin position="51"/>
        <end position="74"/>
    </location>
</feature>
<sequence length="197" mass="21500">MANKEAPKKEEAAAGDAPPKKSKKLLFIIIGVAVLTLGLGVGLGIMLGGKKAPADGEHEEAKAEKHEEKKKEEHKPPVFLPLEPFTVNLQPETPGAGEQFLQMAVSLKVSDDKKAEELKALMPQIRHEILNLAGAQKASEITSPEGKESLAADIQDVMNEVMGVEPPKRSKRRKKDAEEHEVELPVQAVFFTQFIVQ</sequence>
<dbReference type="EMBL" id="BAABLD010000002">
    <property type="protein sequence ID" value="GAA5159905.1"/>
    <property type="molecule type" value="Genomic_DNA"/>
</dbReference>
<proteinExistence type="inferred from homology"/>
<evidence type="ECO:0000256" key="2">
    <source>
        <dbReference type="ARBA" id="ARBA00004162"/>
    </source>
</evidence>
<evidence type="ECO:0000256" key="5">
    <source>
        <dbReference type="ARBA" id="ARBA00022500"/>
    </source>
</evidence>
<gene>
    <name evidence="12" type="ORF">GCM10025770_06970</name>
</gene>
<evidence type="ECO:0000256" key="8">
    <source>
        <dbReference type="ARBA" id="ARBA00022989"/>
    </source>
</evidence>
<dbReference type="Proteomes" id="UP001500547">
    <property type="component" value="Unassembled WGS sequence"/>
</dbReference>
<accession>A0ABP9QD38</accession>
<keyword evidence="5 10" id="KW-0145">Chemotaxis</keyword>
<reference evidence="13" key="1">
    <citation type="journal article" date="2019" name="Int. J. Syst. Evol. Microbiol.">
        <title>The Global Catalogue of Microorganisms (GCM) 10K type strain sequencing project: providing services to taxonomists for standard genome sequencing and annotation.</title>
        <authorList>
            <consortium name="The Broad Institute Genomics Platform"/>
            <consortium name="The Broad Institute Genome Sequencing Center for Infectious Disease"/>
            <person name="Wu L."/>
            <person name="Ma J."/>
        </authorList>
    </citation>
    <scope>NUCLEOTIDE SEQUENCE [LARGE SCALE GENOMIC DNA]</scope>
    <source>
        <strain evidence="13">JCM 18715</strain>
    </source>
</reference>
<feature type="transmembrane region" description="Helical" evidence="10">
    <location>
        <begin position="25"/>
        <end position="47"/>
    </location>
</feature>
<dbReference type="PANTHER" id="PTHR35091">
    <property type="entry name" value="FLAGELLAR PROTEIN FLIL"/>
    <property type="match status" value="1"/>
</dbReference>
<comment type="subcellular location">
    <subcellularLocation>
        <location evidence="10">Cell inner membrane</location>
    </subcellularLocation>
    <subcellularLocation>
        <location evidence="2">Cell membrane</location>
        <topology evidence="2">Single-pass membrane protein</topology>
    </subcellularLocation>
</comment>
<keyword evidence="10" id="KW-0997">Cell inner membrane</keyword>
<evidence type="ECO:0000256" key="9">
    <source>
        <dbReference type="ARBA" id="ARBA00023136"/>
    </source>
</evidence>
<keyword evidence="7 10" id="KW-0283">Flagellar rotation</keyword>
<protein>
    <recommendedName>
        <fullName evidence="10">Flagellar protein FliL</fullName>
    </recommendedName>
</protein>
<comment type="function">
    <text evidence="1 10">Controls the rotational direction of flagella during chemotaxis.</text>
</comment>
<evidence type="ECO:0000256" key="1">
    <source>
        <dbReference type="ARBA" id="ARBA00002254"/>
    </source>
</evidence>
<dbReference type="RefSeq" id="WP_345531448.1">
    <property type="nucleotide sequence ID" value="NZ_BAABLD010000002.1"/>
</dbReference>
<keyword evidence="6 10" id="KW-0812">Transmembrane</keyword>
<evidence type="ECO:0000313" key="13">
    <source>
        <dbReference type="Proteomes" id="UP001500547"/>
    </source>
</evidence>
<organism evidence="12 13">
    <name type="scientific">Viridibacterium curvum</name>
    <dbReference type="NCBI Taxonomy" id="1101404"/>
    <lineage>
        <taxon>Bacteria</taxon>
        <taxon>Pseudomonadati</taxon>
        <taxon>Pseudomonadota</taxon>
        <taxon>Betaproteobacteria</taxon>
        <taxon>Rhodocyclales</taxon>
        <taxon>Rhodocyclaceae</taxon>
        <taxon>Viridibacterium</taxon>
    </lineage>
</organism>